<reference evidence="1 2" key="1">
    <citation type="journal article" date="2024" name="J Genomics">
        <title>Draft genome sequencing and assembly of Favolaschia claudopus CIRM-BRFM 2984 isolated from oak limbs.</title>
        <authorList>
            <person name="Navarro D."/>
            <person name="Drula E."/>
            <person name="Chaduli D."/>
            <person name="Cazenave R."/>
            <person name="Ahrendt S."/>
            <person name="Wang J."/>
            <person name="Lipzen A."/>
            <person name="Daum C."/>
            <person name="Barry K."/>
            <person name="Grigoriev I.V."/>
            <person name="Favel A."/>
            <person name="Rosso M.N."/>
            <person name="Martin F."/>
        </authorList>
    </citation>
    <scope>NUCLEOTIDE SEQUENCE [LARGE SCALE GENOMIC DNA]</scope>
    <source>
        <strain evidence="1 2">CIRM-BRFM 2984</strain>
    </source>
</reference>
<keyword evidence="2" id="KW-1185">Reference proteome</keyword>
<feature type="non-terminal residue" evidence="1">
    <location>
        <position position="1"/>
    </location>
</feature>
<accession>A0AAW0AT29</accession>
<dbReference type="Proteomes" id="UP001362999">
    <property type="component" value="Unassembled WGS sequence"/>
</dbReference>
<proteinExistence type="predicted"/>
<dbReference type="EMBL" id="JAWWNJ010000050">
    <property type="protein sequence ID" value="KAK7016657.1"/>
    <property type="molecule type" value="Genomic_DNA"/>
</dbReference>
<comment type="caution">
    <text evidence="1">The sequence shown here is derived from an EMBL/GenBank/DDBJ whole genome shotgun (WGS) entry which is preliminary data.</text>
</comment>
<protein>
    <submittedName>
        <fullName evidence="1">Uncharacterized protein</fullName>
    </submittedName>
</protein>
<sequence length="505" mass="57496">PQVYSGMIFELRRVPSITSRIVKKEGRAWELWSPNSTQTPFLPGCRTPGLVPAIPTKLEERRYDGHCGRFDCLYSPQYSADHLPHWPFIRRPHLVAPGDFAYSAYEPLMRQWVVNKLNPCKGVFRPDYLESLSALRQDLDAHMNAAKSLIRPGSSTWDKRPLYADATRIAELSDTEYWWEAVDKGMGVQRGLREKEAWLTMVHTRRFLDPLQLEELRQLEFPPANERYLGVWVNGLHEGTVLCYLCAGIPCFVVHSYATEDRTRADVHPGVPSYSDFVVGTDIVLSLREGPYQQLARRDAVRLDALESQNTGSFRPMIVAPEHEQCSSSLYLEQLGIAQASKREESVMRFRLDGWRGAKVPTPATIPSSPASQAPSFHAPLLTYPKESPVKDNRYAHREVERQTIHASRVDWIVPPPVAERRDANWGKWELDLLESGLEAFVYRGTKHTPEADKEWFDRTNGRRIFLSDYQVPPGVVNSGVFGSPVPHFPFERCGRTPSPGVARY</sequence>
<organism evidence="1 2">
    <name type="scientific">Favolaschia claudopus</name>
    <dbReference type="NCBI Taxonomy" id="2862362"/>
    <lineage>
        <taxon>Eukaryota</taxon>
        <taxon>Fungi</taxon>
        <taxon>Dikarya</taxon>
        <taxon>Basidiomycota</taxon>
        <taxon>Agaricomycotina</taxon>
        <taxon>Agaricomycetes</taxon>
        <taxon>Agaricomycetidae</taxon>
        <taxon>Agaricales</taxon>
        <taxon>Marasmiineae</taxon>
        <taxon>Mycenaceae</taxon>
        <taxon>Favolaschia</taxon>
    </lineage>
</organism>
<gene>
    <name evidence="1" type="ORF">R3P38DRAFT_2541864</name>
</gene>
<dbReference type="AlphaFoldDB" id="A0AAW0AT29"/>
<evidence type="ECO:0000313" key="2">
    <source>
        <dbReference type="Proteomes" id="UP001362999"/>
    </source>
</evidence>
<name>A0AAW0AT29_9AGAR</name>
<evidence type="ECO:0000313" key="1">
    <source>
        <dbReference type="EMBL" id="KAK7016657.1"/>
    </source>
</evidence>